<evidence type="ECO:0000313" key="10">
    <source>
        <dbReference type="Proteomes" id="UP001590951"/>
    </source>
</evidence>
<evidence type="ECO:0000256" key="2">
    <source>
        <dbReference type="ARBA" id="ARBA00022692"/>
    </source>
</evidence>
<dbReference type="PANTHER" id="PTHR33048">
    <property type="entry name" value="PTH11-LIKE INTEGRAL MEMBRANE PROTEIN (AFU_ORTHOLOGUE AFUA_5G11245)"/>
    <property type="match status" value="1"/>
</dbReference>
<feature type="transmembrane region" description="Helical" evidence="7">
    <location>
        <begin position="97"/>
        <end position="120"/>
    </location>
</feature>
<feature type="transmembrane region" description="Helical" evidence="7">
    <location>
        <begin position="54"/>
        <end position="77"/>
    </location>
</feature>
<proteinExistence type="inferred from homology"/>
<accession>A0ABR4ALS4</accession>
<evidence type="ECO:0000313" key="9">
    <source>
        <dbReference type="EMBL" id="KAL2046693.1"/>
    </source>
</evidence>
<keyword evidence="3 7" id="KW-1133">Transmembrane helix</keyword>
<evidence type="ECO:0000256" key="5">
    <source>
        <dbReference type="ARBA" id="ARBA00038359"/>
    </source>
</evidence>
<gene>
    <name evidence="9" type="ORF">ABVK25_011607</name>
</gene>
<keyword evidence="10" id="KW-1185">Reference proteome</keyword>
<feature type="domain" description="Rhodopsin" evidence="8">
    <location>
        <begin position="38"/>
        <end position="276"/>
    </location>
</feature>
<dbReference type="Proteomes" id="UP001590951">
    <property type="component" value="Unassembled WGS sequence"/>
</dbReference>
<sequence>MANPQALPLPLGGDRDRGPALVTVSAISLGVASVLVALRLYVRVTIIRKVWWDEFFIILGLLVAIVVFAFGLVGFYAGVGRHMAYLTLDRIIRAAKYIVLVRVIISLSTMFTRISICFLLLRFSSRKKWLEFVIYCIMGAVVVTGLSSVFLVVGQCRPLSKSWDPETPGKCWSVNTQLAFAYYNGAVSIVSDITLALLPTVFLWNVQITFRVKFGICCLMSLGMFTGICAIVRTVLLKQLVASDVTWNIIDESIWAVLEVNVAIIAACIPTLKPLSKLFSTTFVSIRQRYPRRSGYINQTENDQPLQDTKLSRPSRFSCANAKPSDSMSERSSVSSQDPNAIKKKTKIHTTIFDEEEQLGGAEHDYSVFPTSREAFF</sequence>
<evidence type="ECO:0000256" key="3">
    <source>
        <dbReference type="ARBA" id="ARBA00022989"/>
    </source>
</evidence>
<feature type="transmembrane region" description="Helical" evidence="7">
    <location>
        <begin position="132"/>
        <end position="153"/>
    </location>
</feature>
<feature type="compositionally biased region" description="Low complexity" evidence="6">
    <location>
        <begin position="325"/>
        <end position="336"/>
    </location>
</feature>
<comment type="caution">
    <text evidence="9">The sequence shown here is derived from an EMBL/GenBank/DDBJ whole genome shotgun (WGS) entry which is preliminary data.</text>
</comment>
<dbReference type="InterPro" id="IPR052337">
    <property type="entry name" value="SAT4-like"/>
</dbReference>
<feature type="transmembrane region" description="Helical" evidence="7">
    <location>
        <begin position="20"/>
        <end position="42"/>
    </location>
</feature>
<comment type="subcellular location">
    <subcellularLocation>
        <location evidence="1">Membrane</location>
        <topology evidence="1">Multi-pass membrane protein</topology>
    </subcellularLocation>
</comment>
<dbReference type="PANTHER" id="PTHR33048:SF146">
    <property type="entry name" value="INTEGRAL MEMBRANE PROTEIN"/>
    <property type="match status" value="1"/>
</dbReference>
<comment type="similarity">
    <text evidence="5">Belongs to the SAT4 family.</text>
</comment>
<evidence type="ECO:0000259" key="8">
    <source>
        <dbReference type="Pfam" id="PF20684"/>
    </source>
</evidence>
<evidence type="ECO:0000256" key="4">
    <source>
        <dbReference type="ARBA" id="ARBA00023136"/>
    </source>
</evidence>
<feature type="transmembrane region" description="Helical" evidence="7">
    <location>
        <begin position="180"/>
        <end position="202"/>
    </location>
</feature>
<feature type="region of interest" description="Disordered" evidence="6">
    <location>
        <begin position="316"/>
        <end position="347"/>
    </location>
</feature>
<keyword evidence="2 7" id="KW-0812">Transmembrane</keyword>
<reference evidence="9 10" key="1">
    <citation type="submission" date="2024-09" db="EMBL/GenBank/DDBJ databases">
        <title>Rethinking Asexuality: The Enigmatic Case of Functional Sexual Genes in Lepraria (Stereocaulaceae).</title>
        <authorList>
            <person name="Doellman M."/>
            <person name="Sun Y."/>
            <person name="Barcenas-Pena A."/>
            <person name="Lumbsch H.T."/>
            <person name="Grewe F."/>
        </authorList>
    </citation>
    <scope>NUCLEOTIDE SEQUENCE [LARGE SCALE GENOMIC DNA]</scope>
    <source>
        <strain evidence="9 10">Grewe 0041</strain>
    </source>
</reference>
<evidence type="ECO:0000256" key="1">
    <source>
        <dbReference type="ARBA" id="ARBA00004141"/>
    </source>
</evidence>
<name>A0ABR4ALS4_9LECA</name>
<evidence type="ECO:0000256" key="7">
    <source>
        <dbReference type="SAM" id="Phobius"/>
    </source>
</evidence>
<evidence type="ECO:0000256" key="6">
    <source>
        <dbReference type="SAM" id="MobiDB-lite"/>
    </source>
</evidence>
<dbReference type="InterPro" id="IPR049326">
    <property type="entry name" value="Rhodopsin_dom_fungi"/>
</dbReference>
<organism evidence="9 10">
    <name type="scientific">Lepraria finkii</name>
    <dbReference type="NCBI Taxonomy" id="1340010"/>
    <lineage>
        <taxon>Eukaryota</taxon>
        <taxon>Fungi</taxon>
        <taxon>Dikarya</taxon>
        <taxon>Ascomycota</taxon>
        <taxon>Pezizomycotina</taxon>
        <taxon>Lecanoromycetes</taxon>
        <taxon>OSLEUM clade</taxon>
        <taxon>Lecanoromycetidae</taxon>
        <taxon>Lecanorales</taxon>
        <taxon>Lecanorineae</taxon>
        <taxon>Stereocaulaceae</taxon>
        <taxon>Lepraria</taxon>
    </lineage>
</organism>
<protein>
    <recommendedName>
        <fullName evidence="8">Rhodopsin domain-containing protein</fullName>
    </recommendedName>
</protein>
<keyword evidence="4 7" id="KW-0472">Membrane</keyword>
<dbReference type="EMBL" id="JBHFEH010000106">
    <property type="protein sequence ID" value="KAL2046693.1"/>
    <property type="molecule type" value="Genomic_DNA"/>
</dbReference>
<feature type="transmembrane region" description="Helical" evidence="7">
    <location>
        <begin position="214"/>
        <end position="233"/>
    </location>
</feature>
<dbReference type="Pfam" id="PF20684">
    <property type="entry name" value="Fung_rhodopsin"/>
    <property type="match status" value="1"/>
</dbReference>